<comment type="similarity">
    <text evidence="2">Belongs to the SusD family.</text>
</comment>
<keyword evidence="4" id="KW-0472">Membrane</keyword>
<dbReference type="SUPFAM" id="SSF48452">
    <property type="entry name" value="TPR-like"/>
    <property type="match status" value="1"/>
</dbReference>
<dbReference type="GO" id="GO:0009279">
    <property type="term" value="C:cell outer membrane"/>
    <property type="evidence" value="ECO:0007669"/>
    <property type="project" value="UniProtKB-SubCell"/>
</dbReference>
<keyword evidence="8" id="KW-1185">Reference proteome</keyword>
<evidence type="ECO:0000313" key="8">
    <source>
        <dbReference type="Proteomes" id="UP000192472"/>
    </source>
</evidence>
<accession>A0A1W2GEN7</accession>
<reference evidence="7 8" key="1">
    <citation type="submission" date="2017-04" db="EMBL/GenBank/DDBJ databases">
        <authorList>
            <person name="Afonso C.L."/>
            <person name="Miller P.J."/>
            <person name="Scott M.A."/>
            <person name="Spackman E."/>
            <person name="Goraichik I."/>
            <person name="Dimitrov K.M."/>
            <person name="Suarez D.L."/>
            <person name="Swayne D.E."/>
        </authorList>
    </citation>
    <scope>NUCLEOTIDE SEQUENCE [LARGE SCALE GENOMIC DNA]</scope>
    <source>
        <strain evidence="7 8">DSM 26133</strain>
    </source>
</reference>
<dbReference type="RefSeq" id="WP_084373008.1">
    <property type="nucleotide sequence ID" value="NZ_FWYF01000002.1"/>
</dbReference>
<evidence type="ECO:0000256" key="5">
    <source>
        <dbReference type="ARBA" id="ARBA00023237"/>
    </source>
</evidence>
<organism evidence="7 8">
    <name type="scientific">Reichenbachiella faecimaris</name>
    <dbReference type="NCBI Taxonomy" id="692418"/>
    <lineage>
        <taxon>Bacteria</taxon>
        <taxon>Pseudomonadati</taxon>
        <taxon>Bacteroidota</taxon>
        <taxon>Cytophagia</taxon>
        <taxon>Cytophagales</taxon>
        <taxon>Reichenbachiellaceae</taxon>
        <taxon>Reichenbachiella</taxon>
    </lineage>
</organism>
<evidence type="ECO:0000256" key="2">
    <source>
        <dbReference type="ARBA" id="ARBA00006275"/>
    </source>
</evidence>
<comment type="subcellular location">
    <subcellularLocation>
        <location evidence="1">Cell outer membrane</location>
    </subcellularLocation>
</comment>
<keyword evidence="3" id="KW-0732">Signal</keyword>
<proteinExistence type="inferred from homology"/>
<dbReference type="InterPro" id="IPR012944">
    <property type="entry name" value="SusD_RagB_dom"/>
</dbReference>
<dbReference type="Gene3D" id="1.25.40.390">
    <property type="match status" value="1"/>
</dbReference>
<gene>
    <name evidence="7" type="ORF">SAMN04488029_2359</name>
</gene>
<dbReference type="CDD" id="cd08977">
    <property type="entry name" value="SusD"/>
    <property type="match status" value="1"/>
</dbReference>
<dbReference type="OrthoDB" id="9794888at2"/>
<keyword evidence="5" id="KW-0998">Cell outer membrane</keyword>
<dbReference type="InterPro" id="IPR011990">
    <property type="entry name" value="TPR-like_helical_dom_sf"/>
</dbReference>
<dbReference type="STRING" id="692418.SAMN04488029_2359"/>
<evidence type="ECO:0000259" key="6">
    <source>
        <dbReference type="Pfam" id="PF07980"/>
    </source>
</evidence>
<dbReference type="PROSITE" id="PS51257">
    <property type="entry name" value="PROKAR_LIPOPROTEIN"/>
    <property type="match status" value="1"/>
</dbReference>
<evidence type="ECO:0000256" key="3">
    <source>
        <dbReference type="ARBA" id="ARBA00022729"/>
    </source>
</evidence>
<evidence type="ECO:0000256" key="1">
    <source>
        <dbReference type="ARBA" id="ARBA00004442"/>
    </source>
</evidence>
<dbReference type="Proteomes" id="UP000192472">
    <property type="component" value="Unassembled WGS sequence"/>
</dbReference>
<feature type="domain" description="RagB/SusD" evidence="6">
    <location>
        <begin position="331"/>
        <end position="414"/>
    </location>
</feature>
<dbReference type="EMBL" id="FWYF01000002">
    <property type="protein sequence ID" value="SMD35139.1"/>
    <property type="molecule type" value="Genomic_DNA"/>
</dbReference>
<protein>
    <submittedName>
        <fullName evidence="7">Starch-binding associating with outer membrane</fullName>
    </submittedName>
</protein>
<dbReference type="Pfam" id="PF07980">
    <property type="entry name" value="SusD_RagB"/>
    <property type="match status" value="1"/>
</dbReference>
<dbReference type="AlphaFoldDB" id="A0A1W2GEN7"/>
<evidence type="ECO:0000313" key="7">
    <source>
        <dbReference type="EMBL" id="SMD35139.1"/>
    </source>
</evidence>
<name>A0A1W2GEN7_REIFA</name>
<sequence>MKKHIYKIFIFLFILSGCEIDDQVNPNNQSLEAVLLDAKHVDLNNLVTGILARMRESHDTYVTSSGTLARELYLFDADPRNRTDLLGANEDQTVLDNNTFYTTGPWNERYRTIKNCNILVEAAENANESVSTAERNGYIAFANTIKAHQFLLLITYFNDNGIRLDVADPDNLGTIQGKSTVYGEIVSILDDAETTLGSAEFAFTLTSGFEGFDTPATFATFNNALAARAELYAGNYANAITELGGSFIDLAGDLTVGPKMSFSTAGADILNGLFKSPDQNGNQIVVNNGHINDAETGDLRVSNKMAPRVSATTSSGVGGTHETRLYATNISPVDIIRNEELILIQAEAMIMRNTGSDLADAVTALDIIRNAANIGPYTGLVNQTDLIDEMLHQRRYSLWGEGHRMADLRRFDRLNEANVPVDVIMGEDEDGNAIVIPQIVFTEFPIPATEPE</sequence>
<evidence type="ECO:0000256" key="4">
    <source>
        <dbReference type="ARBA" id="ARBA00023136"/>
    </source>
</evidence>